<dbReference type="EMBL" id="SHKW01000008">
    <property type="protein sequence ID" value="RZU28901.1"/>
    <property type="molecule type" value="Genomic_DNA"/>
</dbReference>
<evidence type="ECO:0000313" key="1">
    <source>
        <dbReference type="EMBL" id="RZU28901.1"/>
    </source>
</evidence>
<protein>
    <recommendedName>
        <fullName evidence="3">Homeodomain-like domain-containing protein</fullName>
    </recommendedName>
</protein>
<dbReference type="OrthoDB" id="8162921at2"/>
<dbReference type="AlphaFoldDB" id="A0A4Q7XYQ8"/>
<sequence>MPSIKQTSADAASPASNSFRKPPKYLWTSDMDDQLRQVYRRARNRRELSVELVRLASTLKRPKYILANRAQTLALSLLPWKPWSQEELLKLRELAGEKSIRAIAKSMKRSVHSVKHQLFRMNVSAEVAEGYSIRQLQSLLGVNHSRIQMWVTIKALKMKQNRITEASVRKFVVAHMEEYSFKRVDEAWLKGLLCPTLVNGYMQNDEKTQEGP</sequence>
<accession>A0A4Q7XYQ8</accession>
<gene>
    <name evidence="1" type="ORF">BDD14_6484</name>
</gene>
<keyword evidence="2" id="KW-1185">Reference proteome</keyword>
<name>A0A4Q7XYQ8_9BACT</name>
<proteinExistence type="predicted"/>
<organism evidence="1 2">
    <name type="scientific">Edaphobacter modestus</name>
    <dbReference type="NCBI Taxonomy" id="388466"/>
    <lineage>
        <taxon>Bacteria</taxon>
        <taxon>Pseudomonadati</taxon>
        <taxon>Acidobacteriota</taxon>
        <taxon>Terriglobia</taxon>
        <taxon>Terriglobales</taxon>
        <taxon>Acidobacteriaceae</taxon>
        <taxon>Edaphobacter</taxon>
    </lineage>
</organism>
<evidence type="ECO:0000313" key="2">
    <source>
        <dbReference type="Proteomes" id="UP000292958"/>
    </source>
</evidence>
<evidence type="ECO:0008006" key="3">
    <source>
        <dbReference type="Google" id="ProtNLM"/>
    </source>
</evidence>
<dbReference type="Proteomes" id="UP000292958">
    <property type="component" value="Unassembled WGS sequence"/>
</dbReference>
<dbReference type="RefSeq" id="WP_130425280.1">
    <property type="nucleotide sequence ID" value="NZ_SHKW01000008.1"/>
</dbReference>
<comment type="caution">
    <text evidence="1">The sequence shown here is derived from an EMBL/GenBank/DDBJ whole genome shotgun (WGS) entry which is preliminary data.</text>
</comment>
<reference evidence="1 2" key="1">
    <citation type="submission" date="2019-02" db="EMBL/GenBank/DDBJ databases">
        <title>Genomic Encyclopedia of Archaeal and Bacterial Type Strains, Phase II (KMG-II): from individual species to whole genera.</title>
        <authorList>
            <person name="Goeker M."/>
        </authorList>
    </citation>
    <scope>NUCLEOTIDE SEQUENCE [LARGE SCALE GENOMIC DNA]</scope>
    <source>
        <strain evidence="1 2">DSM 18101</strain>
    </source>
</reference>